<protein>
    <submittedName>
        <fullName evidence="2">PpiC-type peptidyl-prolyl cis-trans isomerase</fullName>
    </submittedName>
</protein>
<keyword evidence="1" id="KW-0472">Membrane</keyword>
<dbReference type="PANTHER" id="PTHR47245">
    <property type="entry name" value="PEPTIDYLPROLYL ISOMERASE"/>
    <property type="match status" value="1"/>
</dbReference>
<organism evidence="2 3">
    <name type="scientific">Candidatus Gottesmanbacteria bacterium GW2011_GWB1_43_11</name>
    <dbReference type="NCBI Taxonomy" id="1618446"/>
    <lineage>
        <taxon>Bacteria</taxon>
        <taxon>Candidatus Gottesmaniibacteriota</taxon>
    </lineage>
</organism>
<dbReference type="SUPFAM" id="SSF109998">
    <property type="entry name" value="Triger factor/SurA peptide-binding domain-like"/>
    <property type="match status" value="1"/>
</dbReference>
<sequence>MPRKTKSTVRKSRQNKLAENEILNDLPGISETATPPLRSSRFPKIALVILLLAVVAGLLFRKYKSWFIVASVNGQPIWRVELTSRLVSRFGNQLLEQIVGEKLVLQEAAKQNLTISSTEIDGRVAEIKKTLPGSMSLEDSLKLQGVSTTDFMNQVRLQMLVDKMLANEVSVSATEVDDFMKNNSASLTASTDAEKRVQAEQEVHNNKLSQKFSEWFTKLKEAAKVQRYL</sequence>
<keyword evidence="1" id="KW-0812">Transmembrane</keyword>
<dbReference type="InterPro" id="IPR050245">
    <property type="entry name" value="PrsA_foldase"/>
</dbReference>
<evidence type="ECO:0000313" key="2">
    <source>
        <dbReference type="EMBL" id="KKS85645.1"/>
    </source>
</evidence>
<gene>
    <name evidence="2" type="ORF">UV61_C0016G0017</name>
</gene>
<dbReference type="Proteomes" id="UP000034050">
    <property type="component" value="Unassembled WGS sequence"/>
</dbReference>
<feature type="transmembrane region" description="Helical" evidence="1">
    <location>
        <begin position="42"/>
        <end position="60"/>
    </location>
</feature>
<dbReference type="GO" id="GO:0016853">
    <property type="term" value="F:isomerase activity"/>
    <property type="evidence" value="ECO:0007669"/>
    <property type="project" value="UniProtKB-KW"/>
</dbReference>
<keyword evidence="1" id="KW-1133">Transmembrane helix</keyword>
<comment type="caution">
    <text evidence="2">The sequence shown here is derived from an EMBL/GenBank/DDBJ whole genome shotgun (WGS) entry which is preliminary data.</text>
</comment>
<dbReference type="STRING" id="1618446.UV61_C0016G0017"/>
<proteinExistence type="predicted"/>
<dbReference type="PANTHER" id="PTHR47245:SF2">
    <property type="entry name" value="PEPTIDYL-PROLYL CIS-TRANS ISOMERASE HP_0175-RELATED"/>
    <property type="match status" value="1"/>
</dbReference>
<dbReference type="AlphaFoldDB" id="A0A0G1CIM4"/>
<dbReference type="EMBL" id="LCFD01000016">
    <property type="protein sequence ID" value="KKS85645.1"/>
    <property type="molecule type" value="Genomic_DNA"/>
</dbReference>
<dbReference type="Pfam" id="PF13624">
    <property type="entry name" value="SurA_N_3"/>
    <property type="match status" value="1"/>
</dbReference>
<dbReference type="InterPro" id="IPR027304">
    <property type="entry name" value="Trigger_fact/SurA_dom_sf"/>
</dbReference>
<evidence type="ECO:0000256" key="1">
    <source>
        <dbReference type="SAM" id="Phobius"/>
    </source>
</evidence>
<dbReference type="Gene3D" id="1.10.4030.10">
    <property type="entry name" value="Porin chaperone SurA, peptide-binding domain"/>
    <property type="match status" value="1"/>
</dbReference>
<name>A0A0G1CIM4_9BACT</name>
<accession>A0A0G1CIM4</accession>
<keyword evidence="2" id="KW-0413">Isomerase</keyword>
<reference evidence="2 3" key="1">
    <citation type="journal article" date="2015" name="Nature">
        <title>rRNA introns, odd ribosomes, and small enigmatic genomes across a large radiation of phyla.</title>
        <authorList>
            <person name="Brown C.T."/>
            <person name="Hug L.A."/>
            <person name="Thomas B.C."/>
            <person name="Sharon I."/>
            <person name="Castelle C.J."/>
            <person name="Singh A."/>
            <person name="Wilkins M.J."/>
            <person name="Williams K.H."/>
            <person name="Banfield J.F."/>
        </authorList>
    </citation>
    <scope>NUCLEOTIDE SEQUENCE [LARGE SCALE GENOMIC DNA]</scope>
</reference>
<evidence type="ECO:0000313" key="3">
    <source>
        <dbReference type="Proteomes" id="UP000034050"/>
    </source>
</evidence>